<dbReference type="EMBL" id="CP016020">
    <property type="protein sequence ID" value="APH06112.1"/>
    <property type="molecule type" value="Genomic_DNA"/>
</dbReference>
<dbReference type="InterPro" id="IPR042001">
    <property type="entry name" value="Sortase_F"/>
</dbReference>
<evidence type="ECO:0000313" key="4">
    <source>
        <dbReference type="EMBL" id="APH06112.1"/>
    </source>
</evidence>
<gene>
    <name evidence="4" type="ORF">A9C19_15945</name>
</gene>
<dbReference type="STRING" id="1547283.A9C19_15945"/>
<protein>
    <recommendedName>
        <fullName evidence="6">Sortase</fullName>
    </recommendedName>
</protein>
<feature type="region of interest" description="Disordered" evidence="3">
    <location>
        <begin position="43"/>
        <end position="64"/>
    </location>
</feature>
<dbReference type="Proteomes" id="UP000181936">
    <property type="component" value="Chromosome"/>
</dbReference>
<evidence type="ECO:0000256" key="1">
    <source>
        <dbReference type="ARBA" id="ARBA00022801"/>
    </source>
</evidence>
<feature type="compositionally biased region" description="Polar residues" evidence="3">
    <location>
        <begin position="51"/>
        <end position="62"/>
    </location>
</feature>
<dbReference type="RefSeq" id="WP_072580914.1">
    <property type="nucleotide sequence ID" value="NZ_CP016020.1"/>
</dbReference>
<keyword evidence="5" id="KW-1185">Reference proteome</keyword>
<feature type="active site" description="Proton donor/acceptor" evidence="2">
    <location>
        <position position="132"/>
    </location>
</feature>
<evidence type="ECO:0000256" key="3">
    <source>
        <dbReference type="SAM" id="MobiDB-lite"/>
    </source>
</evidence>
<dbReference type="PROSITE" id="PS51257">
    <property type="entry name" value="PROKAR_LIPOPROTEIN"/>
    <property type="match status" value="1"/>
</dbReference>
<reference evidence="4 5" key="1">
    <citation type="journal article" date="2016" name="Sci. Rep.">
        <title>Complete genome sequence and transcriptomic analysis of a novel marine strain Bacillus weihaiensis reveals the mechanism of brown algae degradation.</title>
        <authorList>
            <person name="Zhu Y."/>
            <person name="Chen P."/>
            <person name="Bao Y."/>
            <person name="Men Y."/>
            <person name="Zeng Y."/>
            <person name="Yang J."/>
            <person name="Sun J."/>
            <person name="Sun Y."/>
        </authorList>
    </citation>
    <scope>NUCLEOTIDE SEQUENCE [LARGE SCALE GENOMIC DNA]</scope>
    <source>
        <strain evidence="4 5">Alg07</strain>
    </source>
</reference>
<dbReference type="KEGG" id="bwh:A9C19_15945"/>
<dbReference type="CDD" id="cd05829">
    <property type="entry name" value="Sortase_F"/>
    <property type="match status" value="1"/>
</dbReference>
<name>A0A1L3MUV4_9BACI</name>
<evidence type="ECO:0008006" key="6">
    <source>
        <dbReference type="Google" id="ProtNLM"/>
    </source>
</evidence>
<sequence length="221" mass="24536">MWRIAISIFVILVLSACQEPEVTKETTNEEIGSDITGIEEKAVEEKEEGQQTKTSSITPMTTKNDKPIIRDQREGIKPTTISIPSIKVEANIEDVGLLDNGQMGVPEDFNQVGWFKEGIMPGEQGNAVLAGHVDSKTGPAIFYRLDQLSVGDEVTVQDENGKTLTFVVYDKKSFETETAPVQKIFGFSYRSQLNLITCTGSFNREKGTHEERLVVYTVLKT</sequence>
<dbReference type="AlphaFoldDB" id="A0A1L3MUV4"/>
<organism evidence="4 5">
    <name type="scientific">Bacillus weihaiensis</name>
    <dbReference type="NCBI Taxonomy" id="1547283"/>
    <lineage>
        <taxon>Bacteria</taxon>
        <taxon>Bacillati</taxon>
        <taxon>Bacillota</taxon>
        <taxon>Bacilli</taxon>
        <taxon>Bacillales</taxon>
        <taxon>Bacillaceae</taxon>
        <taxon>Bacillus</taxon>
    </lineage>
</organism>
<dbReference type="GO" id="GO:0016787">
    <property type="term" value="F:hydrolase activity"/>
    <property type="evidence" value="ECO:0007669"/>
    <property type="project" value="UniProtKB-KW"/>
</dbReference>
<accession>A0A1L3MUV4</accession>
<dbReference type="InterPro" id="IPR023365">
    <property type="entry name" value="Sortase_dom-sf"/>
</dbReference>
<evidence type="ECO:0000313" key="5">
    <source>
        <dbReference type="Proteomes" id="UP000181936"/>
    </source>
</evidence>
<dbReference type="SUPFAM" id="SSF63817">
    <property type="entry name" value="Sortase"/>
    <property type="match status" value="1"/>
</dbReference>
<feature type="active site" description="Acyl-thioester intermediate" evidence="2">
    <location>
        <position position="198"/>
    </location>
</feature>
<dbReference type="InterPro" id="IPR005754">
    <property type="entry name" value="Sortase"/>
</dbReference>
<proteinExistence type="predicted"/>
<keyword evidence="1" id="KW-0378">Hydrolase</keyword>
<evidence type="ECO:0000256" key="2">
    <source>
        <dbReference type="PIRSR" id="PIRSR605754-1"/>
    </source>
</evidence>
<dbReference type="Pfam" id="PF04203">
    <property type="entry name" value="Sortase"/>
    <property type="match status" value="1"/>
</dbReference>
<dbReference type="Gene3D" id="2.40.260.10">
    <property type="entry name" value="Sortase"/>
    <property type="match status" value="1"/>
</dbReference>